<evidence type="ECO:0000313" key="5">
    <source>
        <dbReference type="Proteomes" id="UP001163798"/>
    </source>
</evidence>
<dbReference type="InterPro" id="IPR036875">
    <property type="entry name" value="Znf_CCHC_sf"/>
</dbReference>
<comment type="caution">
    <text evidence="4">The sequence shown here is derived from an EMBL/GenBank/DDBJ whole genome shotgun (WGS) entry which is preliminary data.</text>
</comment>
<evidence type="ECO:0000313" key="4">
    <source>
        <dbReference type="EMBL" id="KAJ3780798.1"/>
    </source>
</evidence>
<feature type="domain" description="CCHC-type" evidence="3">
    <location>
        <begin position="23"/>
        <end position="37"/>
    </location>
</feature>
<feature type="non-terminal residue" evidence="4">
    <location>
        <position position="1"/>
    </location>
</feature>
<keyword evidence="2" id="KW-0863">Zinc-finger</keyword>
<organism evidence="4 5">
    <name type="scientific">Lentinula aff. detonsa</name>
    <dbReference type="NCBI Taxonomy" id="2804958"/>
    <lineage>
        <taxon>Eukaryota</taxon>
        <taxon>Fungi</taxon>
        <taxon>Dikarya</taxon>
        <taxon>Basidiomycota</taxon>
        <taxon>Agaricomycotina</taxon>
        <taxon>Agaricomycetes</taxon>
        <taxon>Agaricomycetidae</taxon>
        <taxon>Agaricales</taxon>
        <taxon>Marasmiineae</taxon>
        <taxon>Omphalotaceae</taxon>
        <taxon>Lentinula</taxon>
    </lineage>
</organism>
<dbReference type="PROSITE" id="PS50158">
    <property type="entry name" value="ZF_CCHC"/>
    <property type="match status" value="1"/>
</dbReference>
<dbReference type="GO" id="GO:0006397">
    <property type="term" value="P:mRNA processing"/>
    <property type="evidence" value="ECO:0007669"/>
    <property type="project" value="UniProtKB-KW"/>
</dbReference>
<dbReference type="InterPro" id="IPR001878">
    <property type="entry name" value="Znf_CCHC"/>
</dbReference>
<protein>
    <recommendedName>
        <fullName evidence="3">CCHC-type domain-containing protein</fullName>
    </recommendedName>
</protein>
<sequence length="119" mass="13145">SRVEALERQQMSSANAVRSPEKKCQNCQQNGHLAEECFRRGGGKEGQYPSWWKGRRGNQTSSNTLTNSVANATMIPKVGELAQHYGLSTTAIGPDSDDIYADTGASDHFFKNRADFITY</sequence>
<reference evidence="4" key="1">
    <citation type="submission" date="2022-08" db="EMBL/GenBank/DDBJ databases">
        <authorList>
            <consortium name="DOE Joint Genome Institute"/>
            <person name="Min B."/>
            <person name="Riley R."/>
            <person name="Sierra-Patev S."/>
            <person name="Naranjo-Ortiz M."/>
            <person name="Looney B."/>
            <person name="Konkel Z."/>
            <person name="Slot J.C."/>
            <person name="Sakamoto Y."/>
            <person name="Steenwyk J.L."/>
            <person name="Rokas A."/>
            <person name="Carro J."/>
            <person name="Camarero S."/>
            <person name="Ferreira P."/>
            <person name="Molpeceres G."/>
            <person name="Ruiz-Duenas F.J."/>
            <person name="Serrano A."/>
            <person name="Henrissat B."/>
            <person name="Drula E."/>
            <person name="Hughes K.W."/>
            <person name="Mata J.L."/>
            <person name="Ishikawa N.K."/>
            <person name="Vargas-Isla R."/>
            <person name="Ushijima S."/>
            <person name="Smith C.A."/>
            <person name="Ahrendt S."/>
            <person name="Andreopoulos W."/>
            <person name="He G."/>
            <person name="Labutti K."/>
            <person name="Lipzen A."/>
            <person name="Ng V."/>
            <person name="Sandor L."/>
            <person name="Barry K."/>
            <person name="Martinez A.T."/>
            <person name="Xiao Y."/>
            <person name="Gibbons J.G."/>
            <person name="Terashima K."/>
            <person name="Hibbett D.S."/>
            <person name="Grigoriev I.V."/>
        </authorList>
    </citation>
    <scope>NUCLEOTIDE SEQUENCE</scope>
    <source>
        <strain evidence="4">TFB10291</strain>
    </source>
</reference>
<dbReference type="Pfam" id="PF00098">
    <property type="entry name" value="zf-CCHC"/>
    <property type="match status" value="1"/>
</dbReference>
<dbReference type="AlphaFoldDB" id="A0AA38NJ36"/>
<keyword evidence="5" id="KW-1185">Reference proteome</keyword>
<keyword evidence="2" id="KW-0862">Zinc</keyword>
<evidence type="ECO:0000256" key="2">
    <source>
        <dbReference type="PROSITE-ProRule" id="PRU00047"/>
    </source>
</evidence>
<accession>A0AA38NJ36</accession>
<evidence type="ECO:0000259" key="3">
    <source>
        <dbReference type="PROSITE" id="PS50158"/>
    </source>
</evidence>
<dbReference type="SUPFAM" id="SSF57756">
    <property type="entry name" value="Retrovirus zinc finger-like domains"/>
    <property type="match status" value="1"/>
</dbReference>
<keyword evidence="1" id="KW-0507">mRNA processing</keyword>
<dbReference type="EMBL" id="MU793652">
    <property type="protein sequence ID" value="KAJ3780798.1"/>
    <property type="molecule type" value="Genomic_DNA"/>
</dbReference>
<keyword evidence="2" id="KW-0479">Metal-binding</keyword>
<dbReference type="GO" id="GO:0003676">
    <property type="term" value="F:nucleic acid binding"/>
    <property type="evidence" value="ECO:0007669"/>
    <property type="project" value="InterPro"/>
</dbReference>
<evidence type="ECO:0000256" key="1">
    <source>
        <dbReference type="ARBA" id="ARBA00022664"/>
    </source>
</evidence>
<dbReference type="GO" id="GO:0008270">
    <property type="term" value="F:zinc ion binding"/>
    <property type="evidence" value="ECO:0007669"/>
    <property type="project" value="UniProtKB-KW"/>
</dbReference>
<gene>
    <name evidence="4" type="ORF">GGU10DRAFT_236290</name>
</gene>
<dbReference type="Proteomes" id="UP001163798">
    <property type="component" value="Unassembled WGS sequence"/>
</dbReference>
<proteinExistence type="predicted"/>
<name>A0AA38NJ36_9AGAR</name>
<feature type="non-terminal residue" evidence="4">
    <location>
        <position position="119"/>
    </location>
</feature>